<dbReference type="EMBL" id="BMIG01000007">
    <property type="protein sequence ID" value="GGB01508.1"/>
    <property type="molecule type" value="Genomic_DNA"/>
</dbReference>
<feature type="signal peptide" evidence="2">
    <location>
        <begin position="1"/>
        <end position="19"/>
    </location>
</feature>
<dbReference type="InterPro" id="IPR005064">
    <property type="entry name" value="BUG"/>
</dbReference>
<reference evidence="3" key="1">
    <citation type="journal article" date="2014" name="Int. J. Syst. Evol. Microbiol.">
        <title>Complete genome sequence of Corynebacterium casei LMG S-19264T (=DSM 44701T), isolated from a smear-ripened cheese.</title>
        <authorList>
            <consortium name="US DOE Joint Genome Institute (JGI-PGF)"/>
            <person name="Walter F."/>
            <person name="Albersmeier A."/>
            <person name="Kalinowski J."/>
            <person name="Ruckert C."/>
        </authorList>
    </citation>
    <scope>NUCLEOTIDE SEQUENCE</scope>
    <source>
        <strain evidence="3">CGMCC 1.15322</strain>
    </source>
</reference>
<dbReference type="RefSeq" id="WP_188708658.1">
    <property type="nucleotide sequence ID" value="NZ_BMIG01000007.1"/>
</dbReference>
<dbReference type="PANTHER" id="PTHR42928:SF5">
    <property type="entry name" value="BLR1237 PROTEIN"/>
    <property type="match status" value="1"/>
</dbReference>
<evidence type="ECO:0000256" key="1">
    <source>
        <dbReference type="ARBA" id="ARBA00006987"/>
    </source>
</evidence>
<dbReference type="Proteomes" id="UP000620596">
    <property type="component" value="Unassembled WGS sequence"/>
</dbReference>
<dbReference type="Pfam" id="PF03401">
    <property type="entry name" value="TctC"/>
    <property type="match status" value="1"/>
</dbReference>
<gene>
    <name evidence="3" type="ORF">GCM10011496_23060</name>
</gene>
<reference evidence="3" key="2">
    <citation type="submission" date="2020-09" db="EMBL/GenBank/DDBJ databases">
        <authorList>
            <person name="Sun Q."/>
            <person name="Zhou Y."/>
        </authorList>
    </citation>
    <scope>NUCLEOTIDE SEQUENCE</scope>
    <source>
        <strain evidence="3">CGMCC 1.15322</strain>
    </source>
</reference>
<name>A0A916WIM2_9BURK</name>
<dbReference type="InterPro" id="IPR006311">
    <property type="entry name" value="TAT_signal"/>
</dbReference>
<accession>A0A916WIM2</accession>
<proteinExistence type="inferred from homology"/>
<feature type="chain" id="PRO_5037598482" evidence="2">
    <location>
        <begin position="20"/>
        <end position="330"/>
    </location>
</feature>
<keyword evidence="2" id="KW-0732">Signal</keyword>
<protein>
    <submittedName>
        <fullName evidence="3">ABC transporter substrate-binding protein</fullName>
    </submittedName>
</protein>
<dbReference type="AlphaFoldDB" id="A0A916WIM2"/>
<dbReference type="PANTHER" id="PTHR42928">
    <property type="entry name" value="TRICARBOXYLATE-BINDING PROTEIN"/>
    <property type="match status" value="1"/>
</dbReference>
<dbReference type="InterPro" id="IPR042100">
    <property type="entry name" value="Bug_dom1"/>
</dbReference>
<evidence type="ECO:0000313" key="4">
    <source>
        <dbReference type="Proteomes" id="UP000620596"/>
    </source>
</evidence>
<dbReference type="CDD" id="cd13578">
    <property type="entry name" value="PBP2_Bug27"/>
    <property type="match status" value="1"/>
</dbReference>
<organism evidence="3 4">
    <name type="scientific">Polaromonas eurypsychrophila</name>
    <dbReference type="NCBI Taxonomy" id="1614635"/>
    <lineage>
        <taxon>Bacteria</taxon>
        <taxon>Pseudomonadati</taxon>
        <taxon>Pseudomonadota</taxon>
        <taxon>Betaproteobacteria</taxon>
        <taxon>Burkholderiales</taxon>
        <taxon>Comamonadaceae</taxon>
        <taxon>Polaromonas</taxon>
    </lineage>
</organism>
<comment type="caution">
    <text evidence="3">The sequence shown here is derived from an EMBL/GenBank/DDBJ whole genome shotgun (WGS) entry which is preliminary data.</text>
</comment>
<dbReference type="Gene3D" id="3.40.190.150">
    <property type="entry name" value="Bordetella uptake gene, domain 1"/>
    <property type="match status" value="1"/>
</dbReference>
<evidence type="ECO:0000256" key="2">
    <source>
        <dbReference type="SAM" id="SignalP"/>
    </source>
</evidence>
<dbReference type="PIRSF" id="PIRSF017082">
    <property type="entry name" value="YflP"/>
    <property type="match status" value="1"/>
</dbReference>
<dbReference type="Gene3D" id="3.40.190.10">
    <property type="entry name" value="Periplasmic binding protein-like II"/>
    <property type="match status" value="1"/>
</dbReference>
<keyword evidence="4" id="KW-1185">Reference proteome</keyword>
<evidence type="ECO:0000313" key="3">
    <source>
        <dbReference type="EMBL" id="GGB01508.1"/>
    </source>
</evidence>
<dbReference type="PROSITE" id="PS51318">
    <property type="entry name" value="TAT"/>
    <property type="match status" value="1"/>
</dbReference>
<comment type="similarity">
    <text evidence="1">Belongs to the UPF0065 (bug) family.</text>
</comment>
<dbReference type="SUPFAM" id="SSF53850">
    <property type="entry name" value="Periplasmic binding protein-like II"/>
    <property type="match status" value="1"/>
</dbReference>
<sequence length="330" mass="34365">MTFARRAALASLTSLTVLAAFSPLAASAQGTYPSKPIRVIVPFAAGSTTDIIARAIADKMGQSMGQTLIIDNRGGASGTIGQQAVATAAPDGYTIMIHSSSHTVSPSTFAKLPFDTLGDFVGVTPISSTPNVLVMSPSKNIKTLQELLAAARAKPGSMNFASAGQGSATHLNAEKFKLAAKIEATNIPFKGSGEAVTEVMSGRVDYYFSPIAPVIGQIRGGQLVALAVGSPKRASALPQVPTTAEAGVPGSEFNFWIGMMAPAKTPRDIVNRLHDEVVKALNTPEVKERFATLGADAWTLKPDQFDAYIKDEIKSNAVLVKAAGLSPAPQ</sequence>